<comment type="caution">
    <text evidence="1">The sequence shown here is derived from an EMBL/GenBank/DDBJ whole genome shotgun (WGS) entry which is preliminary data.</text>
</comment>
<organism evidence="1 2">
    <name type="scientific">Toxocara canis</name>
    <name type="common">Canine roundworm</name>
    <dbReference type="NCBI Taxonomy" id="6265"/>
    <lineage>
        <taxon>Eukaryota</taxon>
        <taxon>Metazoa</taxon>
        <taxon>Ecdysozoa</taxon>
        <taxon>Nematoda</taxon>
        <taxon>Chromadorea</taxon>
        <taxon>Rhabditida</taxon>
        <taxon>Spirurina</taxon>
        <taxon>Ascaridomorpha</taxon>
        <taxon>Ascaridoidea</taxon>
        <taxon>Toxocaridae</taxon>
        <taxon>Toxocara</taxon>
    </lineage>
</organism>
<proteinExistence type="predicted"/>
<evidence type="ECO:0000313" key="1">
    <source>
        <dbReference type="EMBL" id="KHN84329.1"/>
    </source>
</evidence>
<gene>
    <name evidence="1" type="ORF">Tcan_00132</name>
</gene>
<dbReference type="EMBL" id="JPKZ01000995">
    <property type="protein sequence ID" value="KHN84329.1"/>
    <property type="molecule type" value="Genomic_DNA"/>
</dbReference>
<keyword evidence="2" id="KW-1185">Reference proteome</keyword>
<feature type="non-terminal residue" evidence="1">
    <location>
        <position position="146"/>
    </location>
</feature>
<protein>
    <submittedName>
        <fullName evidence="1">Uncharacterized protein</fullName>
    </submittedName>
</protein>
<dbReference type="AlphaFoldDB" id="A0A0B2VSR6"/>
<accession>A0A0B2VSR6</accession>
<evidence type="ECO:0000313" key="2">
    <source>
        <dbReference type="Proteomes" id="UP000031036"/>
    </source>
</evidence>
<reference evidence="1 2" key="1">
    <citation type="submission" date="2014-11" db="EMBL/GenBank/DDBJ databases">
        <title>Genetic blueprint of the zoonotic pathogen Toxocara canis.</title>
        <authorList>
            <person name="Zhu X.-Q."/>
            <person name="Korhonen P.K."/>
            <person name="Cai H."/>
            <person name="Young N.D."/>
            <person name="Nejsum P."/>
            <person name="von Samson-Himmelstjerna G."/>
            <person name="Boag P.R."/>
            <person name="Tan P."/>
            <person name="Li Q."/>
            <person name="Min J."/>
            <person name="Yang Y."/>
            <person name="Wang X."/>
            <person name="Fang X."/>
            <person name="Hall R.S."/>
            <person name="Hofmann A."/>
            <person name="Sternberg P.W."/>
            <person name="Jex A.R."/>
            <person name="Gasser R.B."/>
        </authorList>
    </citation>
    <scope>NUCLEOTIDE SEQUENCE [LARGE SCALE GENOMIC DNA]</scope>
    <source>
        <strain evidence="1">PN_DK_2014</strain>
    </source>
</reference>
<sequence length="146" mass="16103">MSPTRKSAQKSFAILDHEQSNDLRNVRYGAATTATYRHAAASRTHQWNPTKATTRRDVRFECADGHDASALNSKDVCTTMPIFSPTCTTSKRGGVRYECVPQLPPRSRLRLGMNVCLIFPLGSSIFQPDHAMSCATGYVRNASLVP</sequence>
<name>A0A0B2VSR6_TOXCA</name>
<dbReference type="Proteomes" id="UP000031036">
    <property type="component" value="Unassembled WGS sequence"/>
</dbReference>